<dbReference type="PANTHER" id="PTHR31047">
    <property type="entry name" value="MEIOTICALLY UP-REGULATED GENE 157 PROTEIN"/>
    <property type="match status" value="1"/>
</dbReference>
<protein>
    <recommendedName>
        <fullName evidence="4">SET domain-containing protein</fullName>
    </recommendedName>
</protein>
<dbReference type="InterPro" id="IPR008313">
    <property type="entry name" value="GH125"/>
</dbReference>
<feature type="region of interest" description="Disordered" evidence="1">
    <location>
        <begin position="349"/>
        <end position="371"/>
    </location>
</feature>
<dbReference type="InterPro" id="IPR046341">
    <property type="entry name" value="SET_dom_sf"/>
</dbReference>
<evidence type="ECO:0000313" key="2">
    <source>
        <dbReference type="EMBL" id="WIA17753.1"/>
    </source>
</evidence>
<dbReference type="SUPFAM" id="SSF48208">
    <property type="entry name" value="Six-hairpin glycosidases"/>
    <property type="match status" value="1"/>
</dbReference>
<evidence type="ECO:0008006" key="4">
    <source>
        <dbReference type="Google" id="ProtNLM"/>
    </source>
</evidence>
<sequence>MLRQVIERAIRTQAYYILSDPYANAFYRQWKPAAKLKQSQRVRGKGGWTAERKYELDSGAYFLNLLHNYAHTPGLFEPERLLSEPVLHDAALLMLKIWQTQQHHEAQSPYRFVELSNGGLGAPVAYTGMVWSAFRPSDAAAAYGYNIPGNMYAADIRQGIRAHGIVAAADGTRVYAYEVDGRGNALLDFDDPNLPSLLAMPLLGFDGYDTEMYANARRRILSNSNPYHYSGIAFSGLGSPHTPPQYVWPLALMVQGLTSSDPNEQAALLRVSAPRRCTRPHFEWANALLVVAVEQLLGFDCDLAAQQVHLKELSMREWRRSRVAQGALNPLIPARAARLCCQAAKIKPKKGAGSKKGFGAEKQQKQEPTEPWEEEVLAPYKVYYKPNFKPPRYTGPIEPKRFENGSIGVVAAEEVTGAELLSVSQPLAFLEGAMGSPPSVEDLHVALLEAELGPAVAKILSYLPRKPSPVAAAAAGASSSTDHPQLQQQQQQQQVDPNAQELPPSMMHLQPAFWGQVQQGAGGLAAKKVGSKALMRLLQASCWSEEFQDPAAAQVRHERPQGFIGVWPELALLQHSCAPNSSVVVVGKHMLLHATADLDPGTEVTFNKLGSVIAAPLAARQAAHDELFGRPCRCSRCSLEATLPQETVQQLQALHAAADSEWPQRLQAALEGAEEADPEETAELLAELQAEVAADIDELDAALALHLPEREDQLAVLCGAYAAYDLAWQMEEILAEEPDLDKLANCVALLRIFARGSESHLYTALMLHQGVTSRAEAMVGAVQAMTRKTQARQRRLAAEMQRMAASGEAASYAYAEALSCRYGMLPQEGLVPQLEQGLAMFYAGLSALSAAQGEGLDQVPEVTRNLTIDGIPVTVVDTVEGSAFAQPGEEGSQEVVQRKGGKQQQQQQQQQQRGLRVDWLEADVLEVDGGEEVDAAEQQQQQLSARS</sequence>
<dbReference type="Pfam" id="PF06824">
    <property type="entry name" value="Glyco_hydro_125"/>
    <property type="match status" value="1"/>
</dbReference>
<dbReference type="InterPro" id="IPR008928">
    <property type="entry name" value="6-hairpin_glycosidase_sf"/>
</dbReference>
<reference evidence="2 3" key="1">
    <citation type="submission" date="2023-05" db="EMBL/GenBank/DDBJ databases">
        <title>A 100% complete, gapless, phased diploid assembly of the Scenedesmus obliquus UTEX 3031 genome.</title>
        <authorList>
            <person name="Biondi T.C."/>
            <person name="Hanschen E.R."/>
            <person name="Kwon T."/>
            <person name="Eng W."/>
            <person name="Kruse C.P.S."/>
            <person name="Koehler S.I."/>
            <person name="Kunde Y."/>
            <person name="Gleasner C.D."/>
            <person name="You Mak K.T."/>
            <person name="Polle J."/>
            <person name="Hovde B.T."/>
            <person name="Starkenburg S.R."/>
        </authorList>
    </citation>
    <scope>NUCLEOTIDE SEQUENCE [LARGE SCALE GENOMIC DNA]</scope>
    <source>
        <strain evidence="2 3">DOE0152z</strain>
    </source>
</reference>
<dbReference type="PANTHER" id="PTHR31047:SF0">
    <property type="entry name" value="MEIOTICALLY UP-REGULATED GENE 157 PROTEIN"/>
    <property type="match status" value="1"/>
</dbReference>
<name>A0ABY8UAV3_TETOB</name>
<proteinExistence type="predicted"/>
<dbReference type="InterPro" id="IPR012341">
    <property type="entry name" value="6hp_glycosidase-like_sf"/>
</dbReference>
<organism evidence="2 3">
    <name type="scientific">Tetradesmus obliquus</name>
    <name type="common">Green alga</name>
    <name type="synonym">Acutodesmus obliquus</name>
    <dbReference type="NCBI Taxonomy" id="3088"/>
    <lineage>
        <taxon>Eukaryota</taxon>
        <taxon>Viridiplantae</taxon>
        <taxon>Chlorophyta</taxon>
        <taxon>core chlorophytes</taxon>
        <taxon>Chlorophyceae</taxon>
        <taxon>CS clade</taxon>
        <taxon>Sphaeropleales</taxon>
        <taxon>Scenedesmaceae</taxon>
        <taxon>Tetradesmus</taxon>
    </lineage>
</organism>
<gene>
    <name evidence="2" type="ORF">OEZ85_009266</name>
</gene>
<dbReference type="SUPFAM" id="SSF82199">
    <property type="entry name" value="SET domain"/>
    <property type="match status" value="1"/>
</dbReference>
<dbReference type="Proteomes" id="UP001244341">
    <property type="component" value="Chromosome 9b"/>
</dbReference>
<dbReference type="Gene3D" id="2.170.270.10">
    <property type="entry name" value="SET domain"/>
    <property type="match status" value="1"/>
</dbReference>
<feature type="compositionally biased region" description="Low complexity" evidence="1">
    <location>
        <begin position="473"/>
        <end position="494"/>
    </location>
</feature>
<evidence type="ECO:0000256" key="1">
    <source>
        <dbReference type="SAM" id="MobiDB-lite"/>
    </source>
</evidence>
<dbReference type="SMART" id="SM01149">
    <property type="entry name" value="DUF1237"/>
    <property type="match status" value="1"/>
</dbReference>
<evidence type="ECO:0000313" key="3">
    <source>
        <dbReference type="Proteomes" id="UP001244341"/>
    </source>
</evidence>
<dbReference type="Gene3D" id="1.50.10.10">
    <property type="match status" value="2"/>
</dbReference>
<feature type="region of interest" description="Disordered" evidence="1">
    <location>
        <begin position="886"/>
        <end position="914"/>
    </location>
</feature>
<feature type="compositionally biased region" description="Low complexity" evidence="1">
    <location>
        <begin position="902"/>
        <end position="914"/>
    </location>
</feature>
<keyword evidence="3" id="KW-1185">Reference proteome</keyword>
<dbReference type="EMBL" id="CP126216">
    <property type="protein sequence ID" value="WIA17753.1"/>
    <property type="molecule type" value="Genomic_DNA"/>
</dbReference>
<feature type="compositionally biased region" description="Basic and acidic residues" evidence="1">
    <location>
        <begin position="358"/>
        <end position="368"/>
    </location>
</feature>
<feature type="region of interest" description="Disordered" evidence="1">
    <location>
        <begin position="473"/>
        <end position="505"/>
    </location>
</feature>
<accession>A0ABY8UAV3</accession>